<organism evidence="3">
    <name type="scientific">Caenorhabditis brenneri</name>
    <name type="common">Nematode worm</name>
    <dbReference type="NCBI Taxonomy" id="135651"/>
    <lineage>
        <taxon>Eukaryota</taxon>
        <taxon>Metazoa</taxon>
        <taxon>Ecdysozoa</taxon>
        <taxon>Nematoda</taxon>
        <taxon>Chromadorea</taxon>
        <taxon>Rhabditida</taxon>
        <taxon>Rhabditina</taxon>
        <taxon>Rhabditomorpha</taxon>
        <taxon>Rhabditoidea</taxon>
        <taxon>Rhabditidae</taxon>
        <taxon>Peloderinae</taxon>
        <taxon>Caenorhabditis</taxon>
    </lineage>
</organism>
<keyword evidence="3" id="KW-1185">Reference proteome</keyword>
<protein>
    <submittedName>
        <fullName evidence="2">Uncharacterized protein</fullName>
    </submittedName>
</protein>
<evidence type="ECO:0000313" key="2">
    <source>
        <dbReference type="EMBL" id="EGT54529.1"/>
    </source>
</evidence>
<dbReference type="FunCoup" id="G0N725">
    <property type="interactions" value="1109"/>
</dbReference>
<dbReference type="HOGENOM" id="CLU_829558_0_0_1"/>
<gene>
    <name evidence="2" type="ORF">CAEBREN_12623</name>
</gene>
<accession>G0N725</accession>
<dbReference type="OMA" id="NCHALNS"/>
<evidence type="ECO:0000256" key="1">
    <source>
        <dbReference type="SAM" id="MobiDB-lite"/>
    </source>
</evidence>
<dbReference type="AlphaFoldDB" id="G0N725"/>
<name>G0N725_CAEBE</name>
<dbReference type="Proteomes" id="UP000008068">
    <property type="component" value="Unassembled WGS sequence"/>
</dbReference>
<feature type="region of interest" description="Disordered" evidence="1">
    <location>
        <begin position="302"/>
        <end position="335"/>
    </location>
</feature>
<dbReference type="InParanoid" id="G0N725"/>
<sequence length="335" mass="37923">MNDRMREKRKFMMTSVLDKKIDHLLYNSNSLDTSNKYLEEYRQWVVETRQADGEVMEKIIAQIDILGTKFRKVGPEMDEDLIETLGWLFRKIGWKPRKVAPNVGYASYEDMLLRYSDLKKELDNMKTINKQVARVFPRVVQEYQHMCQMNDKLDEIRFRFKLNDVSKAVSARATSKNDPLSHVFTLPLVLVPIVYDTETENSFASKLLNILKRLLVISEAIQYQRNPKNLPIVTMSNILEHPPQCVKSLYASIQLAEGNGEVQAPEEKILPIARDSAHTLIASENGETIAASEISLPIAKDSATTLGSNESPKPMSQPTAVAGQNASAINSHKNG</sequence>
<dbReference type="eggNOG" id="ENOG502TFV0">
    <property type="taxonomic scope" value="Eukaryota"/>
</dbReference>
<dbReference type="EMBL" id="GL379846">
    <property type="protein sequence ID" value="EGT54529.1"/>
    <property type="molecule type" value="Genomic_DNA"/>
</dbReference>
<evidence type="ECO:0000313" key="3">
    <source>
        <dbReference type="Proteomes" id="UP000008068"/>
    </source>
</evidence>
<reference evidence="3" key="1">
    <citation type="submission" date="2011-07" db="EMBL/GenBank/DDBJ databases">
        <authorList>
            <consortium name="Caenorhabditis brenneri Sequencing and Analysis Consortium"/>
            <person name="Wilson R.K."/>
        </authorList>
    </citation>
    <scope>NUCLEOTIDE SEQUENCE [LARGE SCALE GENOMIC DNA]</scope>
    <source>
        <strain evidence="3">PB2801</strain>
    </source>
</reference>
<proteinExistence type="predicted"/>
<dbReference type="OrthoDB" id="5797316at2759"/>